<organism evidence="2 3">
    <name type="scientific">Streptococcus salivarius</name>
    <dbReference type="NCBI Taxonomy" id="1304"/>
    <lineage>
        <taxon>Bacteria</taxon>
        <taxon>Bacillati</taxon>
        <taxon>Bacillota</taxon>
        <taxon>Bacilli</taxon>
        <taxon>Lactobacillales</taxon>
        <taxon>Streptococcaceae</taxon>
        <taxon>Streptococcus</taxon>
    </lineage>
</organism>
<sequence>MVEINNLKHDIEALSAERDALRKEVEALEAKRDDLFEGVRDAEQMKGVAWDSYYALVDHLNAEEKQRGFANNYWEHVHRTAKIDVEFILSRGLRFKRLLSEGQYDLVSQELDDFENELEDLARDFGVELNRLPDEPKWK</sequence>
<evidence type="ECO:0000313" key="3">
    <source>
        <dbReference type="Proteomes" id="UP000027855"/>
    </source>
</evidence>
<proteinExistence type="predicted"/>
<name>A0A074IT42_STRSL</name>
<evidence type="ECO:0000313" key="2">
    <source>
        <dbReference type="EMBL" id="KEO43250.1"/>
    </source>
</evidence>
<comment type="caution">
    <text evidence="2">The sequence shown here is derived from an EMBL/GenBank/DDBJ whole genome shotgun (WGS) entry which is preliminary data.</text>
</comment>
<evidence type="ECO:0000256" key="1">
    <source>
        <dbReference type="SAM" id="Coils"/>
    </source>
</evidence>
<keyword evidence="1" id="KW-0175">Coiled coil</keyword>
<protein>
    <submittedName>
        <fullName evidence="2">Uncharacterized protein</fullName>
    </submittedName>
</protein>
<reference evidence="2 3" key="1">
    <citation type="submission" date="2014-04" db="EMBL/GenBank/DDBJ databases">
        <title>Variable characteristics of bacteriocin-producing Streptococcus salivarius strains isolated from Malaysian subjects.</title>
        <authorList>
            <person name="Philip K."/>
            <person name="Barbour A."/>
        </authorList>
    </citation>
    <scope>NUCLEOTIDE SEQUENCE [LARGE SCALE GENOMIC DNA]</scope>
    <source>
        <strain evidence="2 3">NU10</strain>
    </source>
</reference>
<dbReference type="Proteomes" id="UP000027855">
    <property type="component" value="Unassembled WGS sequence"/>
</dbReference>
<gene>
    <name evidence="2" type="ORF">DL07_07010</name>
</gene>
<dbReference type="AlphaFoldDB" id="A0A074IT42"/>
<dbReference type="EMBL" id="JJMT01000033">
    <property type="protein sequence ID" value="KEO43250.1"/>
    <property type="molecule type" value="Genomic_DNA"/>
</dbReference>
<accession>A0A074IT42</accession>
<feature type="coiled-coil region" evidence="1">
    <location>
        <begin position="4"/>
        <end position="45"/>
    </location>
</feature>
<dbReference type="RefSeq" id="WP_037603869.1">
    <property type="nucleotide sequence ID" value="NZ_JADPCF010000001.1"/>
</dbReference>